<reference evidence="1" key="1">
    <citation type="submission" date="2019-08" db="EMBL/GenBank/DDBJ databases">
        <authorList>
            <person name="Kucharzyk K."/>
            <person name="Murdoch R.W."/>
            <person name="Higgins S."/>
            <person name="Loffler F."/>
        </authorList>
    </citation>
    <scope>NUCLEOTIDE SEQUENCE</scope>
</reference>
<dbReference type="EMBL" id="VSSQ01002289">
    <property type="protein sequence ID" value="MPM14496.1"/>
    <property type="molecule type" value="Genomic_DNA"/>
</dbReference>
<dbReference type="AlphaFoldDB" id="A0A644XE47"/>
<sequence length="222" mass="25600">MPFNHAEDTRQLIALAEFLNRAFQHPEVAVVIDEDDLAVAVVPKPQHGIDQHLLDRFFGHDDRARHADVVVRVPAVVERRERKVDLLALLFRVSADAFENLRAHEGVEARVGVHAVVFRAADGHEHDVVFAALLNLVCARRILDVRPRHAQFGRRRDTVGFQLRVELRLGHVPNRFFHAPDGRILKDDRRVFRQEPLFLFHVETSLLHRKTFFFVGKKMVVC</sequence>
<name>A0A644XE47_9ZZZZ</name>
<organism evidence="1">
    <name type="scientific">bioreactor metagenome</name>
    <dbReference type="NCBI Taxonomy" id="1076179"/>
    <lineage>
        <taxon>unclassified sequences</taxon>
        <taxon>metagenomes</taxon>
        <taxon>ecological metagenomes</taxon>
    </lineage>
</organism>
<proteinExistence type="predicted"/>
<accession>A0A644XE47</accession>
<evidence type="ECO:0000313" key="1">
    <source>
        <dbReference type="EMBL" id="MPM14496.1"/>
    </source>
</evidence>
<protein>
    <submittedName>
        <fullName evidence="1">Uncharacterized protein</fullName>
    </submittedName>
</protein>
<comment type="caution">
    <text evidence="1">The sequence shown here is derived from an EMBL/GenBank/DDBJ whole genome shotgun (WGS) entry which is preliminary data.</text>
</comment>
<gene>
    <name evidence="1" type="ORF">SDC9_60860</name>
</gene>